<sequence length="1946" mass="211903">MQIIGAKKGKQAAKPYIMPDNMQSGNEVGVVYGLGEGEILGLVDGGRSIYLDGTPLINDNGGENFAGVSWEMRHGTIDQEHLHGFPAVENETGVNVELRHDRPFVRQIRNTKLSAVVIRLGFGAIFTAKDNGDRVGHTIEYAVDVQTDGGVWREVLATKFSGKASQGYKRSHRIDLPTAKSNWTIRVRRITANKDSEMIGDRMTIDALTEVLDAKLRYPCTALIGLRFNAESFNNIPKFAAECHGMIIQVPSNYDPVSRTYSGLWDGTFKLAYSNNPAWIYYDLCTARRYALGDRLIGHLDKWSLYRVAQYCDEMVDDGRGGREPRYACNVYLQQREDAYKILQNIAGIFHALTYWDGEQIIVDADLPKDVLYTFSRANIIGDFEYSGTANYARHTQIKVAWDDPDNEYKTTYEIVPDLQAIAKYGVKTLDMSAFGCTSQAQAIRLGKWALLSEALETQTVTFSVGLDGYLPHVGSVIAVSDHVLAGRDNGGRVQAIDGNVITLDRAITKSLASGDLLMINGNDGVTETRTITAINGNKITVQTAFERAEVDAVWAMDSADLQTLKLRVMSIVQSEPAKFTITGVEYNPDKFVAAEIDIRAQPKPVSVIPTAVISAPETVTISQSVRVEQGVSITKLSIDWSQVIGAVAYRVEWRTDDNAWIALPKTASQTIDIDNVYSGNYQARVRAIDAFDNESLATSSQITTITGKVGKPPRLARLTATGKLFGMELAWIFNTGSTDTNYTEIQVSPDGRSNIATLGQFAYPTNSHTITGLQGNLRQFYRARIVDKLGNVSDWTEWVSGTTSADAGKVLDILSGQISQSHLDQSLRTPIAKIPTLETNISKINVDLPKLNQSIADERTRINSINQQLPTLNQSIANAQSTLNTAVASIDTEKNRISSAIVDINALKQSDGAKTQELLNLSQTVGGHTSSIRELGVTTGELSQRYTQLKTASDNANSEITAIKQTQAGQATSIDRLGAKFDNLAVGGRNLLLNTGTFANWQFNKHNSETAIRIEPANGVITLTGEQAFWKHWYQRSKQGTVVNNNIGTNPLLNEIVNGKEYTLSYEAKGDVQLRIFVRLYYLNGIATQNHIFIRQDITGDWVKYSHTFTLNHKNGHAEHFNYLALLLESHAVGTLQIRNVKLEKGTIATDWTPAPEDIDAQFVQTNASISTLQQTVTNADNALSQRIDTIDASYKSADSTINASLTAEQKARADGDGSLASRMSALDSKFTTADNAIKASVAQAQQTATNAQQAVATAQSQMNAKFDNLAVGGRNYLLNSNTSRNSHGTTYLQVSPSLDVSKLRHFVLSCDVSYTNAHRATTQGAKWFRIGLELTCTYTDGSRKWFGLWKHSINNGDSFDGRISALCTVPSDKTLARIDNAIIQIWDIVADTMIVKNPKLELGTLATDWSPAPEDVQADIDQKASSASLDEFKSAQAKADQATATKISQIETAYKSADNTLIAQIASETTARTNADLALSTRIDNLSSDYNSNKASVTRQLKTLSDKDVSTSSQIDSLTANYTTVNSKADKAQSTADTANTNAQNAKRVADDALGKANSANAAIAAEQKTRADADSALSSRVDSLDVSFSRNHQATNARIAKEEQARADADSALSSRVDNLNTSLGSKANASALNSLTTKVNQVDSKLTAETSKVSTLQTTVSGHTSSIQQHAQSLNGLSAQWTLKVQSGGVVSGIGLASNHGVSDFAIRADKFYIANPQGDKTPMFSTVTRTTTINGVTVPPGNYLSDAFIRNGSITNAHIANAAITTAKIGNAQVDTLQIAGEAVVVPRLQFSAGEQQFSGQNEIELNRVTLNAQGGLVMLSFSCLRIDKLNTNKVNWSIIFRFKRGGNVLRTVEILQEVGITGIQKIGVGGISPIGNYADHDHQLVHSSIGFRERNFILAPLADSPPSGDQTYTITMQLKGYDFNDVKITDRSLQAMVYKR</sequence>
<dbReference type="Gene3D" id="2.60.120.260">
    <property type="entry name" value="Galactose-binding domain-like"/>
    <property type="match status" value="1"/>
</dbReference>
<dbReference type="PANTHER" id="PTHR36251:SF2">
    <property type="entry name" value="GIFSY-2 PROPHAGE HOST SPECIFICITY PROTEIN J, PHAGE LAMBDA"/>
    <property type="match status" value="1"/>
</dbReference>
<dbReference type="InterPro" id="IPR003961">
    <property type="entry name" value="FN3_dom"/>
</dbReference>
<dbReference type="InterPro" id="IPR008979">
    <property type="entry name" value="Galactose-bd-like_sf"/>
</dbReference>
<dbReference type="SUPFAM" id="SSF57997">
    <property type="entry name" value="Tropomyosin"/>
    <property type="match status" value="1"/>
</dbReference>
<dbReference type="EMBL" id="MUXT01000006">
    <property type="protein sequence ID" value="OOR83924.1"/>
    <property type="molecule type" value="Genomic_DNA"/>
</dbReference>
<dbReference type="RefSeq" id="WP_078256054.1">
    <property type="nucleotide sequence ID" value="NZ_MUXT01000006.1"/>
</dbReference>
<evidence type="ECO:0000313" key="3">
    <source>
        <dbReference type="Proteomes" id="UP000190322"/>
    </source>
</evidence>
<dbReference type="SUPFAM" id="SSF49785">
    <property type="entry name" value="Galactose-binding domain-like"/>
    <property type="match status" value="1"/>
</dbReference>
<dbReference type="Proteomes" id="UP000190322">
    <property type="component" value="Unassembled WGS sequence"/>
</dbReference>
<dbReference type="InterPro" id="IPR055385">
    <property type="entry name" value="GpJ_HDII-ins2"/>
</dbReference>
<evidence type="ECO:0000313" key="2">
    <source>
        <dbReference type="EMBL" id="OOR83924.1"/>
    </source>
</evidence>
<feature type="domain" description="Fibronectin type-III" evidence="1">
    <location>
        <begin position="713"/>
        <end position="807"/>
    </location>
</feature>
<name>A0A1S9ZKE6_9GAMM</name>
<dbReference type="Pfam" id="PF24801">
    <property type="entry name" value="FNIII-A_GpJ"/>
    <property type="match status" value="1"/>
</dbReference>
<gene>
    <name evidence="2" type="ORF">B0180_05650</name>
</gene>
<dbReference type="InterPro" id="IPR013783">
    <property type="entry name" value="Ig-like_fold"/>
</dbReference>
<protein>
    <recommendedName>
        <fullName evidence="1">Fibronectin type-III domain-containing protein</fullName>
    </recommendedName>
</protein>
<dbReference type="InterPro" id="IPR053171">
    <property type="entry name" value="Viral_Tip_Attach_Protein"/>
</dbReference>
<dbReference type="Pfam" id="PF13550">
    <property type="entry name" value="Phage-tail_3"/>
    <property type="match status" value="1"/>
</dbReference>
<comment type="caution">
    <text evidence="2">The sequence shown here is derived from an EMBL/GenBank/DDBJ whole genome shotgun (WGS) entry which is preliminary data.</text>
</comment>
<dbReference type="Gene3D" id="2.60.40.10">
    <property type="entry name" value="Immunoglobulins"/>
    <property type="match status" value="1"/>
</dbReference>
<reference evidence="2 3" key="1">
    <citation type="submission" date="2017-02" db="EMBL/GenBank/DDBJ databases">
        <title>Draft genome sequence of Moraxella canis CCUG 8415A type strain.</title>
        <authorList>
            <person name="Engstrom-Jakobsson H."/>
            <person name="Salva-Serra F."/>
            <person name="Thorell K."/>
            <person name="Gonzales-Siles L."/>
            <person name="Karlsson R."/>
            <person name="Boulund F."/>
            <person name="Engstrand L."/>
            <person name="Moore E."/>
        </authorList>
    </citation>
    <scope>NUCLEOTIDE SEQUENCE [LARGE SCALE GENOMIC DNA]</scope>
    <source>
        <strain evidence="2 3">CCUG 8415A</strain>
    </source>
</reference>
<accession>A0A1S9ZKE6</accession>
<proteinExistence type="predicted"/>
<organism evidence="2 3">
    <name type="scientific">Moraxella canis</name>
    <dbReference type="NCBI Taxonomy" id="90239"/>
    <lineage>
        <taxon>Bacteria</taxon>
        <taxon>Pseudomonadati</taxon>
        <taxon>Pseudomonadota</taxon>
        <taxon>Gammaproteobacteria</taxon>
        <taxon>Moraxellales</taxon>
        <taxon>Moraxellaceae</taxon>
        <taxon>Moraxella</taxon>
    </lineage>
</organism>
<dbReference type="PROSITE" id="PS50853">
    <property type="entry name" value="FN3"/>
    <property type="match status" value="1"/>
</dbReference>
<evidence type="ECO:0000259" key="1">
    <source>
        <dbReference type="PROSITE" id="PS50853"/>
    </source>
</evidence>
<dbReference type="InterPro" id="IPR032876">
    <property type="entry name" value="J_dom"/>
</dbReference>
<dbReference type="Gene3D" id="1.10.287.1490">
    <property type="match status" value="1"/>
</dbReference>
<dbReference type="PANTHER" id="PTHR36251">
    <property type="entry name" value="FELS-1 PROPHAGE HOST SPECIFICITY PROTEIN-RELATED"/>
    <property type="match status" value="1"/>
</dbReference>